<evidence type="ECO:0000313" key="1">
    <source>
        <dbReference type="EMBL" id="MBS1011532.1"/>
    </source>
</evidence>
<reference evidence="1" key="1">
    <citation type="submission" date="2020-12" db="EMBL/GenBank/DDBJ databases">
        <authorList>
            <person name="Mcmullen J.G."/>
        </authorList>
    </citation>
    <scope>NUCLEOTIDE SEQUENCE</scope>
    <source>
        <strain evidence="1">Dm-2019-70</strain>
    </source>
</reference>
<accession>A0AA41ERH0</accession>
<organism evidence="1 2">
    <name type="scientific">Levilactobacillus brevis</name>
    <name type="common">Lactobacillus brevis</name>
    <dbReference type="NCBI Taxonomy" id="1580"/>
    <lineage>
        <taxon>Bacteria</taxon>
        <taxon>Bacillati</taxon>
        <taxon>Bacillota</taxon>
        <taxon>Bacilli</taxon>
        <taxon>Lactobacillales</taxon>
        <taxon>Lactobacillaceae</taxon>
        <taxon>Levilactobacillus</taxon>
    </lineage>
</organism>
<dbReference type="Proteomes" id="UP000676478">
    <property type="component" value="Unassembled WGS sequence"/>
</dbReference>
<proteinExistence type="predicted"/>
<dbReference type="InterPro" id="IPR011675">
    <property type="entry name" value="DUF1617"/>
</dbReference>
<dbReference type="Pfam" id="PF07761">
    <property type="entry name" value="DUF1617"/>
    <property type="match status" value="1"/>
</dbReference>
<name>A0AA41ERH0_LEVBR</name>
<evidence type="ECO:0000313" key="2">
    <source>
        <dbReference type="Proteomes" id="UP000676478"/>
    </source>
</evidence>
<dbReference type="EMBL" id="JAERKF010000017">
    <property type="protein sequence ID" value="MBS1011532.1"/>
    <property type="molecule type" value="Genomic_DNA"/>
</dbReference>
<gene>
    <name evidence="1" type="ORF">JK167_11940</name>
</gene>
<reference evidence="1" key="2">
    <citation type="submission" date="2022-09" db="EMBL/GenBank/DDBJ databases">
        <title>Genome-inferred correspondence between phylogeny and metabolic traits in the wild Drosophila gut microbiome.</title>
        <authorList>
            <person name="Bueno E."/>
            <person name="Blow F."/>
            <person name="Douglas A.E."/>
        </authorList>
    </citation>
    <scope>NUCLEOTIDE SEQUENCE</scope>
    <source>
        <strain evidence="1">Dm-2019-70</strain>
    </source>
</reference>
<dbReference type="AlphaFoldDB" id="A0AA41ERH0"/>
<comment type="caution">
    <text evidence="1">The sequence shown here is derived from an EMBL/GenBank/DDBJ whole genome shotgun (WGS) entry which is preliminary data.</text>
</comment>
<protein>
    <submittedName>
        <fullName evidence="1">DUF1617 family protein</fullName>
    </submittedName>
</protein>
<dbReference type="RefSeq" id="WP_211756782.1">
    <property type="nucleotide sequence ID" value="NZ_JAERKF010000017.1"/>
</dbReference>
<sequence length="140" mass="15826">MQLKFKNHDLKPLNTLLTELKIKGASVNRARYRIVQLLEAQSKTLTHDSQTLVSEYASRDVSGNPIIKDNNYQIDPVKQVEFSKASNELMNEPLLITVDDYVPQLKKLYAFINEYDGELEGTSAYAFGVFLDALEDAGIK</sequence>